<keyword evidence="7" id="KW-1185">Reference proteome</keyword>
<evidence type="ECO:0000259" key="5">
    <source>
        <dbReference type="PROSITE" id="PS50977"/>
    </source>
</evidence>
<dbReference type="SUPFAM" id="SSF48498">
    <property type="entry name" value="Tetracyclin repressor-like, C-terminal domain"/>
    <property type="match status" value="1"/>
</dbReference>
<dbReference type="GO" id="GO:0003700">
    <property type="term" value="F:DNA-binding transcription factor activity"/>
    <property type="evidence" value="ECO:0007669"/>
    <property type="project" value="TreeGrafter"/>
</dbReference>
<dbReference type="PRINTS" id="PR00455">
    <property type="entry name" value="HTHTETR"/>
</dbReference>
<dbReference type="EMBL" id="JAHESC010000051">
    <property type="protein sequence ID" value="MBT1689962.1"/>
    <property type="molecule type" value="Genomic_DNA"/>
</dbReference>
<dbReference type="PROSITE" id="PS50977">
    <property type="entry name" value="HTH_TETR_2"/>
    <property type="match status" value="1"/>
</dbReference>
<dbReference type="SUPFAM" id="SSF46689">
    <property type="entry name" value="Homeodomain-like"/>
    <property type="match status" value="1"/>
</dbReference>
<dbReference type="RefSeq" id="WP_254093183.1">
    <property type="nucleotide sequence ID" value="NZ_JAHESC010000051.1"/>
</dbReference>
<name>A0AAP2GFX0_9BACT</name>
<dbReference type="InterPro" id="IPR036271">
    <property type="entry name" value="Tet_transcr_reg_TetR-rel_C_sf"/>
</dbReference>
<comment type="caution">
    <text evidence="6">The sequence shown here is derived from an EMBL/GenBank/DDBJ whole genome shotgun (WGS) entry which is preliminary data.</text>
</comment>
<evidence type="ECO:0000256" key="4">
    <source>
        <dbReference type="PROSITE-ProRule" id="PRU00335"/>
    </source>
</evidence>
<feature type="DNA-binding region" description="H-T-H motif" evidence="4">
    <location>
        <begin position="35"/>
        <end position="54"/>
    </location>
</feature>
<dbReference type="Pfam" id="PF00440">
    <property type="entry name" value="TetR_N"/>
    <property type="match status" value="1"/>
</dbReference>
<protein>
    <submittedName>
        <fullName evidence="6">TetR/AcrR family transcriptional regulator</fullName>
    </submittedName>
</protein>
<keyword evidence="3" id="KW-0804">Transcription</keyword>
<dbReference type="Gene3D" id="1.10.357.10">
    <property type="entry name" value="Tetracycline Repressor, domain 2"/>
    <property type="match status" value="1"/>
</dbReference>
<evidence type="ECO:0000313" key="6">
    <source>
        <dbReference type="EMBL" id="MBT1689962.1"/>
    </source>
</evidence>
<dbReference type="PANTHER" id="PTHR30055">
    <property type="entry name" value="HTH-TYPE TRANSCRIPTIONAL REGULATOR RUTR"/>
    <property type="match status" value="1"/>
</dbReference>
<dbReference type="AlphaFoldDB" id="A0AAP2GFX0"/>
<dbReference type="InterPro" id="IPR009057">
    <property type="entry name" value="Homeodomain-like_sf"/>
</dbReference>
<organism evidence="6 7">
    <name type="scientific">Dawidia soli</name>
    <dbReference type="NCBI Taxonomy" id="2782352"/>
    <lineage>
        <taxon>Bacteria</taxon>
        <taxon>Pseudomonadati</taxon>
        <taxon>Bacteroidota</taxon>
        <taxon>Cytophagia</taxon>
        <taxon>Cytophagales</taxon>
        <taxon>Chryseotaleaceae</taxon>
        <taxon>Dawidia</taxon>
    </lineage>
</organism>
<dbReference type="Pfam" id="PF13305">
    <property type="entry name" value="TetR_C_33"/>
    <property type="match status" value="1"/>
</dbReference>
<feature type="domain" description="HTH tetR-type" evidence="5">
    <location>
        <begin position="12"/>
        <end position="72"/>
    </location>
</feature>
<dbReference type="PANTHER" id="PTHR30055:SF234">
    <property type="entry name" value="HTH-TYPE TRANSCRIPTIONAL REGULATOR BETI"/>
    <property type="match status" value="1"/>
</dbReference>
<dbReference type="GO" id="GO:0000976">
    <property type="term" value="F:transcription cis-regulatory region binding"/>
    <property type="evidence" value="ECO:0007669"/>
    <property type="project" value="TreeGrafter"/>
</dbReference>
<evidence type="ECO:0000256" key="3">
    <source>
        <dbReference type="ARBA" id="ARBA00023163"/>
    </source>
</evidence>
<evidence type="ECO:0000313" key="7">
    <source>
        <dbReference type="Proteomes" id="UP001319180"/>
    </source>
</evidence>
<keyword evidence="2 4" id="KW-0238">DNA-binding</keyword>
<dbReference type="InterPro" id="IPR050109">
    <property type="entry name" value="HTH-type_TetR-like_transc_reg"/>
</dbReference>
<reference evidence="6 7" key="1">
    <citation type="submission" date="2021-05" db="EMBL/GenBank/DDBJ databases">
        <title>A Polyphasic approach of four new species of the genus Ohtaekwangia: Ohtaekwangia histidinii sp. nov., Ohtaekwangia cretensis sp. nov., Ohtaekwangia indiensis sp. nov., Ohtaekwangia reichenbachii sp. nov. from diverse environment.</title>
        <authorList>
            <person name="Octaviana S."/>
        </authorList>
    </citation>
    <scope>NUCLEOTIDE SEQUENCE [LARGE SCALE GENOMIC DNA]</scope>
    <source>
        <strain evidence="6 7">PWU37</strain>
    </source>
</reference>
<evidence type="ECO:0000256" key="1">
    <source>
        <dbReference type="ARBA" id="ARBA00023015"/>
    </source>
</evidence>
<dbReference type="InterPro" id="IPR001647">
    <property type="entry name" value="HTH_TetR"/>
</dbReference>
<gene>
    <name evidence="6" type="ORF">KK078_25590</name>
</gene>
<accession>A0AAP2GFX0</accession>
<evidence type="ECO:0000256" key="2">
    <source>
        <dbReference type="ARBA" id="ARBA00023125"/>
    </source>
</evidence>
<dbReference type="Proteomes" id="UP001319180">
    <property type="component" value="Unassembled WGS sequence"/>
</dbReference>
<keyword evidence="1" id="KW-0805">Transcription regulation</keyword>
<dbReference type="InterPro" id="IPR025996">
    <property type="entry name" value="MT1864/Rv1816-like_C"/>
</dbReference>
<sequence>MGIIERRQRQKEEVRGLILEAAWKIAREEGWQALSIRRIADSIEYSIPVIYAHFANKEAILAEFTRQGFTMLAERLNETKTAHPEARQQLEAMAQTYWEFAFEQKEYYQLMFGLGIPACEAVRNSPELQHLSAIMTDSIGQAIAGGPYPGADTFLKFHTYWSILHGIVSIQMIKQDSDPLGQLILRDAVSGFIKSL</sequence>
<proteinExistence type="predicted"/>